<gene>
    <name evidence="1" type="ORF">HT99x_02638</name>
</gene>
<sequence>MPISKKDFSDEKKLLVRLPKELHRQTRLMAFDLNISMAEICRQGLEQVVQSHIQASTNKQAES</sequence>
<reference evidence="1" key="1">
    <citation type="submission" date="2015-09" db="EMBL/GenBank/DDBJ databases">
        <title>Draft Genome Sequences of Two Novel Amoeba-resistant Intranuclear Bacteria, Candidatus Berkiella cookevillensis and Candidatus Berkiella aquae.</title>
        <authorList>
            <person name="Mehari Y.T."/>
            <person name="Arivett B.A."/>
            <person name="Farone A.L."/>
            <person name="Gunderson J.H."/>
            <person name="Farone M.B."/>
        </authorList>
    </citation>
    <scope>NUCLEOTIDE SEQUENCE [LARGE SCALE GENOMIC DNA]</scope>
    <source>
        <strain evidence="1">HT99</strain>
    </source>
</reference>
<accession>A0A0Q9YHZ8</accession>
<comment type="caution">
    <text evidence="1">The sequence shown here is derived from an EMBL/GenBank/DDBJ whole genome shotgun (WGS) entry which is preliminary data.</text>
</comment>
<dbReference type="OrthoDB" id="9995497at2"/>
<dbReference type="AlphaFoldDB" id="A0A0Q9YHZ8"/>
<evidence type="ECO:0000313" key="1">
    <source>
        <dbReference type="EMBL" id="KRG20246.1"/>
    </source>
</evidence>
<name>A0A0Q9YHZ8_9GAMM</name>
<dbReference type="EMBL" id="LKAJ01000014">
    <property type="protein sequence ID" value="KRG20246.1"/>
    <property type="molecule type" value="Genomic_DNA"/>
</dbReference>
<protein>
    <submittedName>
        <fullName evidence="1">Uncharacterized protein</fullName>
    </submittedName>
</protein>
<dbReference type="SUPFAM" id="SSF47598">
    <property type="entry name" value="Ribbon-helix-helix"/>
    <property type="match status" value="1"/>
</dbReference>
<proteinExistence type="predicted"/>
<dbReference type="InterPro" id="IPR010985">
    <property type="entry name" value="Ribbon_hlx_hlx"/>
</dbReference>
<dbReference type="STRING" id="295108.HT99x_02638"/>
<organism evidence="1">
    <name type="scientific">Candidatus Berkiella aquae</name>
    <dbReference type="NCBI Taxonomy" id="295108"/>
    <lineage>
        <taxon>Bacteria</taxon>
        <taxon>Pseudomonadati</taxon>
        <taxon>Pseudomonadota</taxon>
        <taxon>Gammaproteobacteria</taxon>
        <taxon>Candidatus Berkiellales</taxon>
        <taxon>Candidatus Berkiellaceae</taxon>
        <taxon>Candidatus Berkiella</taxon>
    </lineage>
</organism>
<dbReference type="GO" id="GO:0006355">
    <property type="term" value="P:regulation of DNA-templated transcription"/>
    <property type="evidence" value="ECO:0007669"/>
    <property type="project" value="InterPro"/>
</dbReference>